<dbReference type="Proteomes" id="UP001196509">
    <property type="component" value="Unassembled WGS sequence"/>
</dbReference>
<proteinExistence type="predicted"/>
<dbReference type="RefSeq" id="WP_220231319.1">
    <property type="nucleotide sequence ID" value="NZ_JAICBX010000007.1"/>
</dbReference>
<accession>A0AAE2ZU25</accession>
<comment type="caution">
    <text evidence="1">The sequence shown here is derived from an EMBL/GenBank/DDBJ whole genome shotgun (WGS) entry which is preliminary data.</text>
</comment>
<gene>
    <name evidence="1" type="ORF">K1W69_25555</name>
</gene>
<evidence type="ECO:0008006" key="3">
    <source>
        <dbReference type="Google" id="ProtNLM"/>
    </source>
</evidence>
<reference evidence="1" key="1">
    <citation type="submission" date="2021-08" db="EMBL/GenBank/DDBJ databases">
        <title>Hoeflea bacterium WL0058 sp. nov., isolated from the sediment.</title>
        <authorList>
            <person name="Wang L."/>
            <person name="Zhang D."/>
        </authorList>
    </citation>
    <scope>NUCLEOTIDE SEQUENCE</scope>
    <source>
        <strain evidence="1">WL0058</strain>
    </source>
</reference>
<sequence>MPSLIRLVVFCAVVAGLIYGSMYALTTYVEPKPREITIRIPTNRVNPD</sequence>
<evidence type="ECO:0000313" key="1">
    <source>
        <dbReference type="EMBL" id="MBW8640585.1"/>
    </source>
</evidence>
<organism evidence="1 2">
    <name type="scientific">Flavimaribacter sediminis</name>
    <dbReference type="NCBI Taxonomy" id="2865987"/>
    <lineage>
        <taxon>Bacteria</taxon>
        <taxon>Pseudomonadati</taxon>
        <taxon>Pseudomonadota</taxon>
        <taxon>Alphaproteobacteria</taxon>
        <taxon>Hyphomicrobiales</taxon>
        <taxon>Rhizobiaceae</taxon>
        <taxon>Flavimaribacter</taxon>
    </lineage>
</organism>
<protein>
    <recommendedName>
        <fullName evidence="3">Histidine kinase</fullName>
    </recommendedName>
</protein>
<evidence type="ECO:0000313" key="2">
    <source>
        <dbReference type="Proteomes" id="UP001196509"/>
    </source>
</evidence>
<name>A0AAE2ZU25_9HYPH</name>
<dbReference type="AlphaFoldDB" id="A0AAE2ZU25"/>
<dbReference type="EMBL" id="JAICBX010000007">
    <property type="protein sequence ID" value="MBW8640585.1"/>
    <property type="molecule type" value="Genomic_DNA"/>
</dbReference>
<keyword evidence="2" id="KW-1185">Reference proteome</keyword>